<keyword evidence="4" id="KW-0808">Transferase</keyword>
<dbReference type="AlphaFoldDB" id="A0A7C4KYX0"/>
<keyword evidence="2 3" id="KW-0501">Molybdenum cofactor biosynthesis</keyword>
<feature type="active site" description="Cysteine persulfide intermediate" evidence="3">
    <location>
        <position position="105"/>
    </location>
</feature>
<dbReference type="EMBL" id="DSXR01000052">
    <property type="protein sequence ID" value="HGS86942.1"/>
    <property type="molecule type" value="Genomic_DNA"/>
</dbReference>
<dbReference type="PIRSF" id="PIRSF015626">
    <property type="entry name" value="FdhD"/>
    <property type="match status" value="1"/>
</dbReference>
<dbReference type="InterPro" id="IPR016193">
    <property type="entry name" value="Cytidine_deaminase-like"/>
</dbReference>
<evidence type="ECO:0000256" key="2">
    <source>
        <dbReference type="ARBA" id="ARBA00023150"/>
    </source>
</evidence>
<comment type="caution">
    <text evidence="4">The sequence shown here is derived from an EMBL/GenBank/DDBJ whole genome shotgun (WGS) entry which is preliminary data.</text>
</comment>
<dbReference type="GO" id="GO:0006777">
    <property type="term" value="P:Mo-molybdopterin cofactor biosynthetic process"/>
    <property type="evidence" value="ECO:0007669"/>
    <property type="project" value="UniProtKB-UniRule"/>
</dbReference>
<dbReference type="HAMAP" id="MF_00187">
    <property type="entry name" value="FdhD"/>
    <property type="match status" value="1"/>
</dbReference>
<dbReference type="GO" id="GO:0005737">
    <property type="term" value="C:cytoplasm"/>
    <property type="evidence" value="ECO:0007669"/>
    <property type="project" value="UniProtKB-SubCell"/>
</dbReference>
<dbReference type="InterPro" id="IPR003786">
    <property type="entry name" value="FdhD"/>
</dbReference>
<proteinExistence type="inferred from homology"/>
<gene>
    <name evidence="3 4" type="primary">fdhD</name>
    <name evidence="4" type="ORF">ENT17_04920</name>
</gene>
<dbReference type="PANTHER" id="PTHR30592:SF1">
    <property type="entry name" value="SULFUR CARRIER PROTEIN FDHD"/>
    <property type="match status" value="1"/>
</dbReference>
<evidence type="ECO:0000256" key="1">
    <source>
        <dbReference type="ARBA" id="ARBA00022490"/>
    </source>
</evidence>
<dbReference type="NCBIfam" id="TIGR00129">
    <property type="entry name" value="fdhD_narQ"/>
    <property type="match status" value="1"/>
</dbReference>
<dbReference type="GO" id="GO:0016783">
    <property type="term" value="F:sulfurtransferase activity"/>
    <property type="evidence" value="ECO:0007669"/>
    <property type="project" value="InterPro"/>
</dbReference>
<keyword evidence="1 3" id="KW-0963">Cytoplasm</keyword>
<name>A0A7C4KYX0_9CHLR</name>
<accession>A0A7C4KYX0</accession>
<comment type="similarity">
    <text evidence="3">Belongs to the FdhD family.</text>
</comment>
<comment type="function">
    <text evidence="3">Required for formate dehydrogenase (FDH) activity. Acts as a sulfur carrier protein that transfers sulfur from IscS to the molybdenum cofactor prior to its insertion into FDH.</text>
</comment>
<dbReference type="SUPFAM" id="SSF53927">
    <property type="entry name" value="Cytidine deaminase-like"/>
    <property type="match status" value="1"/>
</dbReference>
<dbReference type="Gene3D" id="3.10.20.10">
    <property type="match status" value="1"/>
</dbReference>
<comment type="subcellular location">
    <subcellularLocation>
        <location evidence="3">Cytoplasm</location>
    </subcellularLocation>
</comment>
<evidence type="ECO:0000256" key="3">
    <source>
        <dbReference type="HAMAP-Rule" id="MF_00187"/>
    </source>
</evidence>
<dbReference type="Gene3D" id="3.40.140.10">
    <property type="entry name" value="Cytidine Deaminase, domain 2"/>
    <property type="match status" value="1"/>
</dbReference>
<comment type="caution">
    <text evidence="3">Lacks conserved residue(s) required for the propagation of feature annotation.</text>
</comment>
<dbReference type="PANTHER" id="PTHR30592">
    <property type="entry name" value="FORMATE DEHYDROGENASE"/>
    <property type="match status" value="1"/>
</dbReference>
<dbReference type="GO" id="GO:0097163">
    <property type="term" value="F:sulfur carrier activity"/>
    <property type="evidence" value="ECO:0007669"/>
    <property type="project" value="UniProtKB-UniRule"/>
</dbReference>
<protein>
    <recommendedName>
        <fullName evidence="3">Sulfur carrier protein FdhD</fullName>
    </recommendedName>
</protein>
<evidence type="ECO:0000313" key="4">
    <source>
        <dbReference type="EMBL" id="HGS86942.1"/>
    </source>
</evidence>
<organism evidence="4">
    <name type="scientific">Bellilinea caldifistulae</name>
    <dbReference type="NCBI Taxonomy" id="360411"/>
    <lineage>
        <taxon>Bacteria</taxon>
        <taxon>Bacillati</taxon>
        <taxon>Chloroflexota</taxon>
        <taxon>Anaerolineae</taxon>
        <taxon>Anaerolineales</taxon>
        <taxon>Anaerolineaceae</taxon>
        <taxon>Bellilinea</taxon>
    </lineage>
</organism>
<sequence length="276" mass="30874">MTKPTSVQPVRYVQYRNGVTSLVEEGRVISEASVSLTVNGIFWLSWMCTPMELEDLAVGFLFNEGIIQSIQEIEILRPCNHGDNVDVWLNHPVEKPLHWRKTSGCTGGMTSETAQQRTQPITNGDVFPAEKLLGWMEQLFDSQTLYRQTRGVHCSMLTDGEAIMAIAEDIGRHNTLDKIAGKLIRQSLQPTRRILLTTGRISSEMLQKAARIGAAILISRTSPTSLSIQLAEQYGITLIGYARRNQFNLYTHPQRVGITFPESITEQQPSVYPVSA</sequence>
<reference evidence="4" key="1">
    <citation type="journal article" date="2020" name="mSystems">
        <title>Genome- and Community-Level Interaction Insights into Carbon Utilization and Element Cycling Functions of Hydrothermarchaeota in Hydrothermal Sediment.</title>
        <authorList>
            <person name="Zhou Z."/>
            <person name="Liu Y."/>
            <person name="Xu W."/>
            <person name="Pan J."/>
            <person name="Luo Z.H."/>
            <person name="Li M."/>
        </authorList>
    </citation>
    <scope>NUCLEOTIDE SEQUENCE [LARGE SCALE GENOMIC DNA]</scope>
    <source>
        <strain evidence="4">SpSt-556</strain>
    </source>
</reference>
<dbReference type="Pfam" id="PF02634">
    <property type="entry name" value="FdhD-NarQ"/>
    <property type="match status" value="1"/>
</dbReference>